<dbReference type="RefSeq" id="XP_049266327.1">
    <property type="nucleotide sequence ID" value="XM_049407401.1"/>
</dbReference>
<proteinExistence type="predicted"/>
<keyword evidence="2" id="KW-1185">Reference proteome</keyword>
<sequence length="150" mass="17168">MSIVTKNFPPFKQIYKSLRQELLLIQNKSAKFHAERDLEKSKALLTYKKITLAKQGKDITEINQKLKDLENGIVAESKSLKDGHILSELIKEPKATPTPYQINNLNNIVTFLNSQRVYIELLERYNPGLTMSQEDNVRKTANRVGLSVPE</sequence>
<dbReference type="OrthoDB" id="15893at2759"/>
<organism evidence="1 2">
    <name type="scientific">[Candida] subhashii</name>
    <dbReference type="NCBI Taxonomy" id="561895"/>
    <lineage>
        <taxon>Eukaryota</taxon>
        <taxon>Fungi</taxon>
        <taxon>Dikarya</taxon>
        <taxon>Ascomycota</taxon>
        <taxon>Saccharomycotina</taxon>
        <taxon>Pichiomycetes</taxon>
        <taxon>Debaryomycetaceae</taxon>
        <taxon>Spathaspora</taxon>
    </lineage>
</organism>
<gene>
    <name evidence="1" type="ORF">J8A68_000351</name>
</gene>
<accession>A0A8J5V247</accession>
<dbReference type="GO" id="GO:0005759">
    <property type="term" value="C:mitochondrial matrix"/>
    <property type="evidence" value="ECO:0007669"/>
    <property type="project" value="TreeGrafter"/>
</dbReference>
<dbReference type="AlphaFoldDB" id="A0A8J5V247"/>
<dbReference type="Pfam" id="PF13233">
    <property type="entry name" value="Complex1_LYR_2"/>
    <property type="match status" value="1"/>
</dbReference>
<dbReference type="Proteomes" id="UP000694255">
    <property type="component" value="Unassembled WGS sequence"/>
</dbReference>
<evidence type="ECO:0000313" key="2">
    <source>
        <dbReference type="Proteomes" id="UP000694255"/>
    </source>
</evidence>
<protein>
    <recommendedName>
        <fullName evidence="3">ATP synthase assembly factor FMC1, mitochondrial</fullName>
    </recommendedName>
</protein>
<dbReference type="InterPro" id="IPR039196">
    <property type="entry name" value="Fmc1"/>
</dbReference>
<name>A0A8J5V247_9ASCO</name>
<dbReference type="PANTHER" id="PTHR28015">
    <property type="entry name" value="ATP SYNTHASE ASSEMBLY FACTOR FMC1, MITOCHONDRIAL"/>
    <property type="match status" value="1"/>
</dbReference>
<reference evidence="1 2" key="1">
    <citation type="journal article" date="2021" name="DNA Res.">
        <title>Genome analysis of Candida subhashii reveals its hybrid nature and dual mitochondrial genome conformations.</title>
        <authorList>
            <person name="Mixao V."/>
            <person name="Hegedusova E."/>
            <person name="Saus E."/>
            <person name="Pryszcz L.P."/>
            <person name="Cillingova A."/>
            <person name="Nosek J."/>
            <person name="Gabaldon T."/>
        </authorList>
    </citation>
    <scope>NUCLEOTIDE SEQUENCE [LARGE SCALE GENOMIC DNA]</scope>
    <source>
        <strain evidence="1 2">CBS 10753</strain>
    </source>
</reference>
<comment type="caution">
    <text evidence="1">The sequence shown here is derived from an EMBL/GenBank/DDBJ whole genome shotgun (WGS) entry which is preliminary data.</text>
</comment>
<evidence type="ECO:0000313" key="1">
    <source>
        <dbReference type="EMBL" id="KAG7666095.1"/>
    </source>
</evidence>
<dbReference type="GO" id="GO:0033615">
    <property type="term" value="P:mitochondrial proton-transporting ATP synthase complex assembly"/>
    <property type="evidence" value="ECO:0007669"/>
    <property type="project" value="InterPro"/>
</dbReference>
<evidence type="ECO:0008006" key="3">
    <source>
        <dbReference type="Google" id="ProtNLM"/>
    </source>
</evidence>
<dbReference type="EMBL" id="JAGSYN010000043">
    <property type="protein sequence ID" value="KAG7666095.1"/>
    <property type="molecule type" value="Genomic_DNA"/>
</dbReference>
<dbReference type="PANTHER" id="PTHR28015:SF1">
    <property type="entry name" value="ATP SYNTHASE ASSEMBLY FACTOR FMC1, MITOCHONDRIAL"/>
    <property type="match status" value="1"/>
</dbReference>
<dbReference type="GeneID" id="73467152"/>